<dbReference type="Proteomes" id="UP000887565">
    <property type="component" value="Unplaced"/>
</dbReference>
<keyword evidence="1" id="KW-1185">Reference proteome</keyword>
<proteinExistence type="predicted"/>
<dbReference type="AlphaFoldDB" id="A0A915KP22"/>
<accession>A0A915KP22</accession>
<dbReference type="WBParaSite" id="nRc.2.0.1.t40607-RA">
    <property type="protein sequence ID" value="nRc.2.0.1.t40607-RA"/>
    <property type="gene ID" value="nRc.2.0.1.g40607"/>
</dbReference>
<reference evidence="2" key="1">
    <citation type="submission" date="2022-11" db="UniProtKB">
        <authorList>
            <consortium name="WormBaseParasite"/>
        </authorList>
    </citation>
    <scope>IDENTIFICATION</scope>
</reference>
<organism evidence="1 2">
    <name type="scientific">Romanomermis culicivorax</name>
    <name type="common">Nematode worm</name>
    <dbReference type="NCBI Taxonomy" id="13658"/>
    <lineage>
        <taxon>Eukaryota</taxon>
        <taxon>Metazoa</taxon>
        <taxon>Ecdysozoa</taxon>
        <taxon>Nematoda</taxon>
        <taxon>Enoplea</taxon>
        <taxon>Dorylaimia</taxon>
        <taxon>Mermithida</taxon>
        <taxon>Mermithoidea</taxon>
        <taxon>Mermithidae</taxon>
        <taxon>Romanomermis</taxon>
    </lineage>
</organism>
<sequence>MIVYDFVQIVKVPGSLDRKNRPTYLWANLCLKGTISKPTGKLTCNIFWSVKAATFSHVSAFGRLQQGFFRAYSKRIETFHPVAQRPINLIQTPSIQFGVDVEFGLDGVHFVDDAFFGKQGVDEKIFKTHLQENGKNL</sequence>
<protein>
    <submittedName>
        <fullName evidence="2">Uncharacterized protein</fullName>
    </submittedName>
</protein>
<name>A0A915KP22_ROMCU</name>
<evidence type="ECO:0000313" key="1">
    <source>
        <dbReference type="Proteomes" id="UP000887565"/>
    </source>
</evidence>
<evidence type="ECO:0000313" key="2">
    <source>
        <dbReference type="WBParaSite" id="nRc.2.0.1.t40607-RA"/>
    </source>
</evidence>